<dbReference type="Proteomes" id="UP000243459">
    <property type="component" value="Chromosome 1"/>
</dbReference>
<evidence type="ECO:0000256" key="1">
    <source>
        <dbReference type="SAM" id="MobiDB-lite"/>
    </source>
</evidence>
<feature type="compositionally biased region" description="Polar residues" evidence="1">
    <location>
        <begin position="183"/>
        <end position="194"/>
    </location>
</feature>
<dbReference type="EMBL" id="CM007381">
    <property type="protein sequence ID" value="ONK79797.1"/>
    <property type="molecule type" value="Genomic_DNA"/>
</dbReference>
<sequence>MALVVGTSYPANINFDDDGHSQTQPLRHFIDDWPKSHPERTQLSISIPADFSSSSNSLNREKLALSPLRISWEFYAINERNERHTHNWVPISWEPSLGGPLGEVLNNTKSTPKGLSKNCSSSSLNLLTDGWDSSLRLEAEASPTGVLQKTTFGSLSSSSGSSPRPNNQCDDLGSNLVDPPSTPITSVMISVPTL</sequence>
<proteinExistence type="predicted"/>
<name>A0A5P1FQU6_ASPOF</name>
<accession>A0A5P1FQU6</accession>
<dbReference type="AlphaFoldDB" id="A0A5P1FQU6"/>
<evidence type="ECO:0000313" key="3">
    <source>
        <dbReference type="Proteomes" id="UP000243459"/>
    </source>
</evidence>
<keyword evidence="3" id="KW-1185">Reference proteome</keyword>
<feature type="compositionally biased region" description="Low complexity" evidence="1">
    <location>
        <begin position="153"/>
        <end position="162"/>
    </location>
</feature>
<gene>
    <name evidence="2" type="ORF">A4U43_C01F10170</name>
</gene>
<dbReference type="Gramene" id="ONK79797">
    <property type="protein sequence ID" value="ONK79797"/>
    <property type="gene ID" value="A4U43_C01F10170"/>
</dbReference>
<feature type="region of interest" description="Disordered" evidence="1">
    <location>
        <begin position="150"/>
        <end position="194"/>
    </location>
</feature>
<protein>
    <submittedName>
        <fullName evidence="2">Uncharacterized protein</fullName>
    </submittedName>
</protein>
<evidence type="ECO:0000313" key="2">
    <source>
        <dbReference type="EMBL" id="ONK79797.1"/>
    </source>
</evidence>
<reference evidence="3" key="1">
    <citation type="journal article" date="2017" name="Nat. Commun.">
        <title>The asparagus genome sheds light on the origin and evolution of a young Y chromosome.</title>
        <authorList>
            <person name="Harkess A."/>
            <person name="Zhou J."/>
            <person name="Xu C."/>
            <person name="Bowers J.E."/>
            <person name="Van der Hulst R."/>
            <person name="Ayyampalayam S."/>
            <person name="Mercati F."/>
            <person name="Riccardi P."/>
            <person name="McKain M.R."/>
            <person name="Kakrana A."/>
            <person name="Tang H."/>
            <person name="Ray J."/>
            <person name="Groenendijk J."/>
            <person name="Arikit S."/>
            <person name="Mathioni S.M."/>
            <person name="Nakano M."/>
            <person name="Shan H."/>
            <person name="Telgmann-Rauber A."/>
            <person name="Kanno A."/>
            <person name="Yue Z."/>
            <person name="Chen H."/>
            <person name="Li W."/>
            <person name="Chen Y."/>
            <person name="Xu X."/>
            <person name="Zhang Y."/>
            <person name="Luo S."/>
            <person name="Chen H."/>
            <person name="Gao J."/>
            <person name="Mao Z."/>
            <person name="Pires J.C."/>
            <person name="Luo M."/>
            <person name="Kudrna D."/>
            <person name="Wing R.A."/>
            <person name="Meyers B.C."/>
            <person name="Yi K."/>
            <person name="Kong H."/>
            <person name="Lavrijsen P."/>
            <person name="Sunseri F."/>
            <person name="Falavigna A."/>
            <person name="Ye Y."/>
            <person name="Leebens-Mack J.H."/>
            <person name="Chen G."/>
        </authorList>
    </citation>
    <scope>NUCLEOTIDE SEQUENCE [LARGE SCALE GENOMIC DNA]</scope>
    <source>
        <strain evidence="3">cv. DH0086</strain>
    </source>
</reference>
<organism evidence="2 3">
    <name type="scientific">Asparagus officinalis</name>
    <name type="common">Garden asparagus</name>
    <dbReference type="NCBI Taxonomy" id="4686"/>
    <lineage>
        <taxon>Eukaryota</taxon>
        <taxon>Viridiplantae</taxon>
        <taxon>Streptophyta</taxon>
        <taxon>Embryophyta</taxon>
        <taxon>Tracheophyta</taxon>
        <taxon>Spermatophyta</taxon>
        <taxon>Magnoliopsida</taxon>
        <taxon>Liliopsida</taxon>
        <taxon>Asparagales</taxon>
        <taxon>Asparagaceae</taxon>
        <taxon>Asparagoideae</taxon>
        <taxon>Asparagus</taxon>
    </lineage>
</organism>